<protein>
    <submittedName>
        <fullName evidence="1">Uncharacterized protein</fullName>
    </submittedName>
</protein>
<reference evidence="1 2" key="1">
    <citation type="submission" date="2015-01" db="EMBL/GenBank/DDBJ databases">
        <title>Draft genome of Anoxybacillus thermarum strain AF/04.</title>
        <authorList>
            <person name="Poli A."/>
            <person name="Nicolaus B."/>
            <person name="Chan K.-G."/>
            <person name="Kahar U.M."/>
            <person name="Yaakob A.S."/>
            <person name="Chan C.S."/>
            <person name="Goh K.M."/>
        </authorList>
    </citation>
    <scope>NUCLEOTIDE SEQUENCE [LARGE SCALE GENOMIC DNA]</scope>
    <source>
        <strain evidence="1 2">AF/04</strain>
    </source>
</reference>
<organism evidence="1 2">
    <name type="scientific">Anoxybacillus thermarum</name>
    <dbReference type="NCBI Taxonomy" id="404937"/>
    <lineage>
        <taxon>Bacteria</taxon>
        <taxon>Bacillati</taxon>
        <taxon>Bacillota</taxon>
        <taxon>Bacilli</taxon>
        <taxon>Bacillales</taxon>
        <taxon>Anoxybacillaceae</taxon>
        <taxon>Anoxybacillus</taxon>
    </lineage>
</organism>
<accession>A0A0D0S271</accession>
<dbReference type="AlphaFoldDB" id="A0A0D0S271"/>
<evidence type="ECO:0000313" key="1">
    <source>
        <dbReference type="EMBL" id="KIQ95735.1"/>
    </source>
</evidence>
<name>A0A0D0S271_9BACL</name>
<sequence length="222" mass="26167">MVVILRHVYLNLSRYAQELNLNRLTDKGIIKTPFEYNFDLCLWEAECHFEDGDNYFLSLKNNNYFLDPSNRNICEKSGMMYSVFCQCTSNQSGTNVLDHIDMIDFSTFSPSGEKGAPSVFYLTDVFICLRLVLRVRKNKVRNPFIITLEWIDPQETHYVTDRWIDPIKYDEIIKLEPKLAIDSSTMRTGEWATRILINNIFLGEVKYKIFHLNYSERQLGFR</sequence>
<dbReference type="RefSeq" id="WP_152619585.1">
    <property type="nucleotide sequence ID" value="NZ_JXTH01000002.1"/>
</dbReference>
<proteinExistence type="predicted"/>
<dbReference type="PATRIC" id="fig|404937.3.peg.174"/>
<evidence type="ECO:0000313" key="2">
    <source>
        <dbReference type="Proteomes" id="UP000032102"/>
    </source>
</evidence>
<dbReference type="Proteomes" id="UP000032102">
    <property type="component" value="Unassembled WGS sequence"/>
</dbReference>
<comment type="caution">
    <text evidence="1">The sequence shown here is derived from an EMBL/GenBank/DDBJ whole genome shotgun (WGS) entry which is preliminary data.</text>
</comment>
<gene>
    <name evidence="1" type="ORF">LH47_00166</name>
</gene>
<keyword evidence="2" id="KW-1185">Reference proteome</keyword>
<dbReference type="EMBL" id="JXTH01000002">
    <property type="protein sequence ID" value="KIQ95735.1"/>
    <property type="molecule type" value="Genomic_DNA"/>
</dbReference>